<dbReference type="OrthoDB" id="749011at2759"/>
<evidence type="ECO:0000256" key="2">
    <source>
        <dbReference type="ARBA" id="ARBA00022771"/>
    </source>
</evidence>
<proteinExistence type="predicted"/>
<evidence type="ECO:0000313" key="8">
    <source>
        <dbReference type="Proteomes" id="UP000708148"/>
    </source>
</evidence>
<dbReference type="GO" id="GO:0003677">
    <property type="term" value="F:DNA binding"/>
    <property type="evidence" value="ECO:0007669"/>
    <property type="project" value="UniProtKB-KW"/>
</dbReference>
<comment type="caution">
    <text evidence="7">The sequence shown here is derived from an EMBL/GenBank/DDBJ whole genome shotgun (WGS) entry which is preliminary data.</text>
</comment>
<dbReference type="AlphaFoldDB" id="A0A8S1IT31"/>
<protein>
    <recommendedName>
        <fullName evidence="6">AtC3H23-like CCCH zinc finger domain-containing protein</fullName>
    </recommendedName>
</protein>
<gene>
    <name evidence="7" type="ORF">OSTQU699_LOCUS2494</name>
</gene>
<dbReference type="Proteomes" id="UP000708148">
    <property type="component" value="Unassembled WGS sequence"/>
</dbReference>
<accession>A0A8S1IT31</accession>
<keyword evidence="3" id="KW-0862">Zinc</keyword>
<dbReference type="InterPro" id="IPR057444">
    <property type="entry name" value="Znf-CCCH_AtC3H23-like"/>
</dbReference>
<evidence type="ECO:0000259" key="6">
    <source>
        <dbReference type="Pfam" id="PF25512"/>
    </source>
</evidence>
<feature type="domain" description="AtC3H23-like CCCH zinc finger" evidence="6">
    <location>
        <begin position="47"/>
        <end position="80"/>
    </location>
</feature>
<dbReference type="GO" id="GO:0008270">
    <property type="term" value="F:zinc ion binding"/>
    <property type="evidence" value="ECO:0007669"/>
    <property type="project" value="UniProtKB-KW"/>
</dbReference>
<dbReference type="PANTHER" id="PTHR14493">
    <property type="entry name" value="UNKEMPT FAMILY MEMBER"/>
    <property type="match status" value="1"/>
</dbReference>
<keyword evidence="8" id="KW-1185">Reference proteome</keyword>
<evidence type="ECO:0000313" key="7">
    <source>
        <dbReference type="EMBL" id="CAD7697133.1"/>
    </source>
</evidence>
<evidence type="ECO:0000256" key="4">
    <source>
        <dbReference type="ARBA" id="ARBA00023125"/>
    </source>
</evidence>
<dbReference type="Pfam" id="PF25512">
    <property type="entry name" value="zf-CCCH_AtC3H23"/>
    <property type="match status" value="1"/>
</dbReference>
<keyword evidence="4" id="KW-0238">DNA-binding</keyword>
<keyword evidence="1" id="KW-0479">Metal-binding</keyword>
<dbReference type="EMBL" id="CAJHUC010000608">
    <property type="protein sequence ID" value="CAD7697133.1"/>
    <property type="molecule type" value="Genomic_DNA"/>
</dbReference>
<evidence type="ECO:0000256" key="1">
    <source>
        <dbReference type="ARBA" id="ARBA00022723"/>
    </source>
</evidence>
<dbReference type="PANTHER" id="PTHR14493:SF50">
    <property type="entry name" value="RING FINGER PROTEIN UNKEMPT"/>
    <property type="match status" value="1"/>
</dbReference>
<dbReference type="InterPro" id="IPR045234">
    <property type="entry name" value="Unkempt-like"/>
</dbReference>
<organism evidence="7 8">
    <name type="scientific">Ostreobium quekettii</name>
    <dbReference type="NCBI Taxonomy" id="121088"/>
    <lineage>
        <taxon>Eukaryota</taxon>
        <taxon>Viridiplantae</taxon>
        <taxon>Chlorophyta</taxon>
        <taxon>core chlorophytes</taxon>
        <taxon>Ulvophyceae</taxon>
        <taxon>TCBD clade</taxon>
        <taxon>Bryopsidales</taxon>
        <taxon>Ostreobineae</taxon>
        <taxon>Ostreobiaceae</taxon>
        <taxon>Ostreobium</taxon>
    </lineage>
</organism>
<sequence>MPAAPLAPQPGGGLPREQAKTKMVPVVDGSAGAGEAEWESSLYSTDDFRMHCFKVLPCSKRFCHDWTTCPFAHPGEKARRRDPRVYRYTGIACPEMKTVRQRSTR</sequence>
<evidence type="ECO:0000256" key="3">
    <source>
        <dbReference type="ARBA" id="ARBA00022833"/>
    </source>
</evidence>
<evidence type="ECO:0000256" key="5">
    <source>
        <dbReference type="SAM" id="MobiDB-lite"/>
    </source>
</evidence>
<keyword evidence="2" id="KW-0863">Zinc-finger</keyword>
<feature type="region of interest" description="Disordered" evidence="5">
    <location>
        <begin position="1"/>
        <end position="21"/>
    </location>
</feature>
<name>A0A8S1IT31_9CHLO</name>
<reference evidence="7" key="1">
    <citation type="submission" date="2020-12" db="EMBL/GenBank/DDBJ databases">
        <authorList>
            <person name="Iha C."/>
        </authorList>
    </citation>
    <scope>NUCLEOTIDE SEQUENCE</scope>
</reference>